<reference evidence="2 3" key="1">
    <citation type="submission" date="2023-10" db="EMBL/GenBank/DDBJ databases">
        <title>Genome-Wide Identification Analysis in wild type Solanum Pinnatisectum Reveals Some Genes Defensing Phytophthora Infestans.</title>
        <authorList>
            <person name="Sun C."/>
        </authorList>
    </citation>
    <scope>NUCLEOTIDE SEQUENCE [LARGE SCALE GENOMIC DNA]</scope>
    <source>
        <strain evidence="2">LQN</strain>
        <tissue evidence="2">Leaf</tissue>
    </source>
</reference>
<organism evidence="2 3">
    <name type="scientific">Solanum pinnatisectum</name>
    <name type="common">tansyleaf nightshade</name>
    <dbReference type="NCBI Taxonomy" id="50273"/>
    <lineage>
        <taxon>Eukaryota</taxon>
        <taxon>Viridiplantae</taxon>
        <taxon>Streptophyta</taxon>
        <taxon>Embryophyta</taxon>
        <taxon>Tracheophyta</taxon>
        <taxon>Spermatophyta</taxon>
        <taxon>Magnoliopsida</taxon>
        <taxon>eudicotyledons</taxon>
        <taxon>Gunneridae</taxon>
        <taxon>Pentapetalae</taxon>
        <taxon>asterids</taxon>
        <taxon>lamiids</taxon>
        <taxon>Solanales</taxon>
        <taxon>Solanaceae</taxon>
        <taxon>Solanoideae</taxon>
        <taxon>Solaneae</taxon>
        <taxon>Solanum</taxon>
    </lineage>
</organism>
<evidence type="ECO:0000256" key="1">
    <source>
        <dbReference type="SAM" id="Phobius"/>
    </source>
</evidence>
<name>A0AAV9LAE3_9SOLN</name>
<sequence length="92" mass="10423">MAEKPYMPLLVGPQDLSIDYYGFIAVIFGVFGKWKMISMAMMFDITGLMTNAWVLVTGQARQFDGIVSGTKLIYKNMWMLSQNICILLMILS</sequence>
<feature type="transmembrane region" description="Helical" evidence="1">
    <location>
        <begin position="20"/>
        <end position="37"/>
    </location>
</feature>
<gene>
    <name evidence="2" type="ORF">R3W88_012033</name>
</gene>
<dbReference type="AlphaFoldDB" id="A0AAV9LAE3"/>
<proteinExistence type="predicted"/>
<accession>A0AAV9LAE3</accession>
<comment type="caution">
    <text evidence="2">The sequence shown here is derived from an EMBL/GenBank/DDBJ whole genome shotgun (WGS) entry which is preliminary data.</text>
</comment>
<evidence type="ECO:0000313" key="3">
    <source>
        <dbReference type="Proteomes" id="UP001311915"/>
    </source>
</evidence>
<evidence type="ECO:0000313" key="2">
    <source>
        <dbReference type="EMBL" id="KAK4721800.1"/>
    </source>
</evidence>
<keyword evidence="1" id="KW-0812">Transmembrane</keyword>
<keyword evidence="1" id="KW-1133">Transmembrane helix</keyword>
<dbReference type="Proteomes" id="UP001311915">
    <property type="component" value="Unassembled WGS sequence"/>
</dbReference>
<protein>
    <submittedName>
        <fullName evidence="2">Uncharacterized protein</fullName>
    </submittedName>
</protein>
<dbReference type="EMBL" id="JAWPEI010000007">
    <property type="protein sequence ID" value="KAK4721800.1"/>
    <property type="molecule type" value="Genomic_DNA"/>
</dbReference>
<keyword evidence="1" id="KW-0472">Membrane</keyword>
<keyword evidence="3" id="KW-1185">Reference proteome</keyword>